<feature type="region of interest" description="Disordered" evidence="1">
    <location>
        <begin position="50"/>
        <end position="72"/>
    </location>
</feature>
<dbReference type="AlphaFoldDB" id="A0AAV9UVU4"/>
<organism evidence="2 3">
    <name type="scientific">Orbilia blumenaviensis</name>
    <dbReference type="NCBI Taxonomy" id="1796055"/>
    <lineage>
        <taxon>Eukaryota</taxon>
        <taxon>Fungi</taxon>
        <taxon>Dikarya</taxon>
        <taxon>Ascomycota</taxon>
        <taxon>Pezizomycotina</taxon>
        <taxon>Orbiliomycetes</taxon>
        <taxon>Orbiliales</taxon>
        <taxon>Orbiliaceae</taxon>
        <taxon>Orbilia</taxon>
    </lineage>
</organism>
<dbReference type="Proteomes" id="UP001373714">
    <property type="component" value="Unassembled WGS sequence"/>
</dbReference>
<proteinExistence type="predicted"/>
<accession>A0AAV9UVU4</accession>
<dbReference type="EMBL" id="JAVHNS010000007">
    <property type="protein sequence ID" value="KAK6348858.1"/>
    <property type="molecule type" value="Genomic_DNA"/>
</dbReference>
<comment type="caution">
    <text evidence="2">The sequence shown here is derived from an EMBL/GenBank/DDBJ whole genome shotgun (WGS) entry which is preliminary data.</text>
</comment>
<evidence type="ECO:0000313" key="2">
    <source>
        <dbReference type="EMBL" id="KAK6348858.1"/>
    </source>
</evidence>
<evidence type="ECO:0000256" key="1">
    <source>
        <dbReference type="SAM" id="MobiDB-lite"/>
    </source>
</evidence>
<name>A0AAV9UVU4_9PEZI</name>
<gene>
    <name evidence="2" type="ORF">TWF730_009626</name>
</gene>
<reference evidence="2 3" key="1">
    <citation type="submission" date="2019-10" db="EMBL/GenBank/DDBJ databases">
        <authorList>
            <person name="Palmer J.M."/>
        </authorList>
    </citation>
    <scope>NUCLEOTIDE SEQUENCE [LARGE SCALE GENOMIC DNA]</scope>
    <source>
        <strain evidence="2 3">TWF730</strain>
    </source>
</reference>
<sequence length="123" mass="13770">MDHIIPIPSHASLTPDFLSRKRELIAVYNLEALIYVGAHGIRILQPPHSCSHKKTTTHDLNRGHHKDQPGAYASHSTLNQELKSDTVQSYQFKFQLFLVGLLRPRTKPAGLAVSSQPTRARVV</sequence>
<feature type="compositionally biased region" description="Basic and acidic residues" evidence="1">
    <location>
        <begin position="56"/>
        <end position="68"/>
    </location>
</feature>
<protein>
    <submittedName>
        <fullName evidence="2">Uncharacterized protein</fullName>
    </submittedName>
</protein>
<evidence type="ECO:0000313" key="3">
    <source>
        <dbReference type="Proteomes" id="UP001373714"/>
    </source>
</evidence>
<keyword evidence="3" id="KW-1185">Reference proteome</keyword>